<keyword evidence="2" id="KW-1185">Reference proteome</keyword>
<dbReference type="Gene3D" id="3.10.110.10">
    <property type="entry name" value="Ubiquitin Conjugating Enzyme"/>
    <property type="match status" value="1"/>
</dbReference>
<gene>
    <name evidence="3" type="primary">LOC108679892</name>
</gene>
<dbReference type="SUPFAM" id="SSF54495">
    <property type="entry name" value="UBC-like"/>
    <property type="match status" value="1"/>
</dbReference>
<proteinExistence type="predicted"/>
<dbReference type="Pfam" id="PF16543">
    <property type="entry name" value="DFRP_C"/>
    <property type="match status" value="1"/>
</dbReference>
<sequence>MTDYKEEQNNEVEALESIYPDEFQREYDKVFEGTRVTVETFMTWKAKFDAEMAALKSSTDISIDGKKRLTGKELFLADKTLNESDLSFLGEGDTAVAVDETLFENLDDLELDDDDEDDDPDYKP</sequence>
<dbReference type="Proteomes" id="UP000694843">
    <property type="component" value="Unplaced"/>
</dbReference>
<dbReference type="PANTHER" id="PTHR12292">
    <property type="entry name" value="RWD DOMAIN-CONTAINING PROTEIN"/>
    <property type="match status" value="1"/>
</dbReference>
<dbReference type="InterPro" id="IPR032378">
    <property type="entry name" value="ZC3H15/TMA46_C"/>
</dbReference>
<evidence type="ECO:0000259" key="1">
    <source>
        <dbReference type="Pfam" id="PF16543"/>
    </source>
</evidence>
<organism evidence="2 3">
    <name type="scientific">Hyalella azteca</name>
    <name type="common">Amphipod</name>
    <dbReference type="NCBI Taxonomy" id="294128"/>
    <lineage>
        <taxon>Eukaryota</taxon>
        <taxon>Metazoa</taxon>
        <taxon>Ecdysozoa</taxon>
        <taxon>Arthropoda</taxon>
        <taxon>Crustacea</taxon>
        <taxon>Multicrustacea</taxon>
        <taxon>Malacostraca</taxon>
        <taxon>Eumalacostraca</taxon>
        <taxon>Peracarida</taxon>
        <taxon>Amphipoda</taxon>
        <taxon>Senticaudata</taxon>
        <taxon>Talitrida</taxon>
        <taxon>Talitroidea</taxon>
        <taxon>Hyalellidae</taxon>
        <taxon>Hyalella</taxon>
    </lineage>
</organism>
<feature type="domain" description="ZC3H15/TMA46 family C-terminal" evidence="1">
    <location>
        <begin position="32"/>
        <end position="87"/>
    </location>
</feature>
<accession>A0A8B7PET9</accession>
<dbReference type="RefSeq" id="XP_018024122.1">
    <property type="nucleotide sequence ID" value="XM_018168633.2"/>
</dbReference>
<dbReference type="AlphaFoldDB" id="A0A8B7PET9"/>
<evidence type="ECO:0000313" key="3">
    <source>
        <dbReference type="RefSeq" id="XP_018024122.1"/>
    </source>
</evidence>
<dbReference type="OrthoDB" id="277175at2759"/>
<dbReference type="KEGG" id="hazt:108679892"/>
<reference evidence="3" key="1">
    <citation type="submission" date="2025-08" db="UniProtKB">
        <authorList>
            <consortium name="RefSeq"/>
        </authorList>
    </citation>
    <scope>IDENTIFICATION</scope>
    <source>
        <tissue evidence="3">Whole organism</tissue>
    </source>
</reference>
<dbReference type="InterPro" id="IPR016135">
    <property type="entry name" value="UBQ-conjugating_enzyme/RWD"/>
</dbReference>
<name>A0A8B7PET9_HYAAZ</name>
<dbReference type="GeneID" id="108679892"/>
<evidence type="ECO:0000313" key="2">
    <source>
        <dbReference type="Proteomes" id="UP000694843"/>
    </source>
</evidence>
<dbReference type="OMA" id="FMSGDEE"/>
<dbReference type="InterPro" id="IPR040213">
    <property type="entry name" value="GIR2-like"/>
</dbReference>
<protein>
    <submittedName>
        <fullName evidence="3">RWD domain-containing protein 1</fullName>
    </submittedName>
</protein>